<evidence type="ECO:0000256" key="8">
    <source>
        <dbReference type="ARBA" id="ARBA00023180"/>
    </source>
</evidence>
<dbReference type="PROSITE" id="PS00216">
    <property type="entry name" value="SUGAR_TRANSPORT_1"/>
    <property type="match status" value="1"/>
</dbReference>
<evidence type="ECO:0000256" key="7">
    <source>
        <dbReference type="ARBA" id="ARBA00023136"/>
    </source>
</evidence>
<keyword evidence="7" id="KW-0472">Membrane</keyword>
<keyword evidence="2" id="KW-0813">Transport</keyword>
<dbReference type="Gene3D" id="1.20.1250.20">
    <property type="entry name" value="MFS general substrate transporter like domains"/>
    <property type="match status" value="1"/>
</dbReference>
<dbReference type="InterPro" id="IPR050549">
    <property type="entry name" value="MFS_Trehalose_Transporter"/>
</dbReference>
<evidence type="ECO:0000256" key="3">
    <source>
        <dbReference type="ARBA" id="ARBA00022475"/>
    </source>
</evidence>
<keyword evidence="3" id="KW-1003">Cell membrane</keyword>
<feature type="non-terminal residue" evidence="9">
    <location>
        <position position="1"/>
    </location>
</feature>
<dbReference type="SUPFAM" id="SSF103473">
    <property type="entry name" value="MFS general substrate transporter"/>
    <property type="match status" value="1"/>
</dbReference>
<dbReference type="InterPro" id="IPR005829">
    <property type="entry name" value="Sugar_transporter_CS"/>
</dbReference>
<evidence type="ECO:0000256" key="2">
    <source>
        <dbReference type="ARBA" id="ARBA00022448"/>
    </source>
</evidence>
<sequence length="677" mass="72388">MRAASLKICEKLRFKGGGAVLSGLPQLGAMGFGGAQAQNVKIWSAGLKIRRKSPFKGGAPVLSRFKVWAFPLMVVPKGTLQLAAVWGYGEEVENASAHSKIPQKSPIGNQTTQFPRVHSGGFVLSGGTVGNPAVAPVGAPLEVECSLAEKSPKKAAEPSSKVSLGCESGTRRTRSKRIAQKSAGNHAIEIVVQNSKTGRFQAAVDGTDHVEAGAAPSGGHVARRPLLVGTQMAVSDGMTYGWTSPMIPYLQSNASHIPDVSAAATDWLETIVLMGAVTGLPFTILGVNRLGRRKCMILSALIGCACWTALLATSSLAAVFAARFFSGMAGDMCFVAAPMYIAEIADHRIRGFLSAMIYLMMLVGMLLVYTVGALAPYAWVPIIGIGLTACQVCLFPLMPESPYYLVYVGRDEEARRSLKRLRGGAAPVDAEMLEIQEAVRRQRLEPGRLQDLLLIDSNRKALLIMLILNGMQHFVGISVIFMNLHVILNEAGSAYLPTSTAAIVFAVIMLGAATIASAVIDKFGRKVLLELSSLLTGLVLVVIAIYFHLKNLHYDVVAVSWIPAGGVMVYAATFKIGLGLVPIVVTAEIFPTTIKAIGMTIADVIYVLASIISIFVYSALFRTFGMHAPFYLFAVSSLCTTGFVHFFVPETKGKTLDEIQLMLKGHQPAEVATVNKY</sequence>
<reference evidence="9" key="1">
    <citation type="journal article" date="2013" name="Genome Biol.">
        <title>Draft genome of the mountain pine beetle, Dendroctonus ponderosae Hopkins, a major forest pest.</title>
        <authorList>
            <person name="Keeling C.I."/>
            <person name="Yuen M.M."/>
            <person name="Liao N.Y."/>
            <person name="Docking T.R."/>
            <person name="Chan S.K."/>
            <person name="Taylor G.A."/>
            <person name="Palmquist D.L."/>
            <person name="Jackman S.D."/>
            <person name="Nguyen A."/>
            <person name="Li M."/>
            <person name="Henderson H."/>
            <person name="Janes J.K."/>
            <person name="Zhao Y."/>
            <person name="Pandoh P."/>
            <person name="Moore R."/>
            <person name="Sperling F.A."/>
            <person name="Huber D.P."/>
            <person name="Birol I."/>
            <person name="Jones S.J."/>
            <person name="Bohlmann J."/>
        </authorList>
    </citation>
    <scope>NUCLEOTIDE SEQUENCE</scope>
</reference>
<dbReference type="Pfam" id="PF00083">
    <property type="entry name" value="Sugar_tr"/>
    <property type="match status" value="1"/>
</dbReference>
<dbReference type="GO" id="GO:0022857">
    <property type="term" value="F:transmembrane transporter activity"/>
    <property type="evidence" value="ECO:0007669"/>
    <property type="project" value="InterPro"/>
</dbReference>
<dbReference type="PROSITE" id="PS50850">
    <property type="entry name" value="MFS"/>
    <property type="match status" value="1"/>
</dbReference>
<proteinExistence type="predicted"/>
<dbReference type="PANTHER" id="PTHR48021:SF46">
    <property type="entry name" value="MAJOR FACILITATOR SUPERFAMILY (MFS) PROFILE DOMAIN-CONTAINING PROTEIN"/>
    <property type="match status" value="1"/>
</dbReference>
<organism evidence="9">
    <name type="scientific">Dendroctonus ponderosae</name>
    <name type="common">Mountain pine beetle</name>
    <dbReference type="NCBI Taxonomy" id="77166"/>
    <lineage>
        <taxon>Eukaryota</taxon>
        <taxon>Metazoa</taxon>
        <taxon>Ecdysozoa</taxon>
        <taxon>Arthropoda</taxon>
        <taxon>Hexapoda</taxon>
        <taxon>Insecta</taxon>
        <taxon>Pterygota</taxon>
        <taxon>Neoptera</taxon>
        <taxon>Endopterygota</taxon>
        <taxon>Coleoptera</taxon>
        <taxon>Polyphaga</taxon>
        <taxon>Cucujiformia</taxon>
        <taxon>Curculionidae</taxon>
        <taxon>Scolytinae</taxon>
        <taxon>Dendroctonus</taxon>
    </lineage>
</organism>
<dbReference type="InterPro" id="IPR003663">
    <property type="entry name" value="Sugar/inositol_transpt"/>
</dbReference>
<dbReference type="InterPro" id="IPR036259">
    <property type="entry name" value="MFS_trans_sf"/>
</dbReference>
<keyword evidence="5" id="KW-0812">Transmembrane</keyword>
<evidence type="ECO:0000256" key="5">
    <source>
        <dbReference type="ARBA" id="ARBA00022692"/>
    </source>
</evidence>
<evidence type="ECO:0000256" key="6">
    <source>
        <dbReference type="ARBA" id="ARBA00022989"/>
    </source>
</evidence>
<dbReference type="GO" id="GO:0005886">
    <property type="term" value="C:plasma membrane"/>
    <property type="evidence" value="ECO:0007669"/>
    <property type="project" value="UniProtKB-SubCell"/>
</dbReference>
<dbReference type="InterPro" id="IPR020846">
    <property type="entry name" value="MFS_dom"/>
</dbReference>
<dbReference type="InterPro" id="IPR005828">
    <property type="entry name" value="MFS_sugar_transport-like"/>
</dbReference>
<name>N6UX65_DENPD</name>
<keyword evidence="4" id="KW-0762">Sugar transport</keyword>
<dbReference type="AlphaFoldDB" id="N6UX65"/>
<protein>
    <submittedName>
        <fullName evidence="9">Uncharacterized protein</fullName>
    </submittedName>
</protein>
<accession>N6UX65</accession>
<keyword evidence="6" id="KW-1133">Transmembrane helix</keyword>
<dbReference type="PRINTS" id="PR00171">
    <property type="entry name" value="SUGRTRNSPORT"/>
</dbReference>
<evidence type="ECO:0000313" key="9">
    <source>
        <dbReference type="EMBL" id="ENN83487.1"/>
    </source>
</evidence>
<dbReference type="OrthoDB" id="6133115at2759"/>
<dbReference type="PANTHER" id="PTHR48021">
    <property type="match status" value="1"/>
</dbReference>
<gene>
    <name evidence="9" type="ORF">YQE_00155</name>
</gene>
<evidence type="ECO:0000256" key="4">
    <source>
        <dbReference type="ARBA" id="ARBA00022597"/>
    </source>
</evidence>
<evidence type="ECO:0000256" key="1">
    <source>
        <dbReference type="ARBA" id="ARBA00004651"/>
    </source>
</evidence>
<dbReference type="EMBL" id="KB734888">
    <property type="protein sequence ID" value="ENN83487.1"/>
    <property type="molecule type" value="Genomic_DNA"/>
</dbReference>
<dbReference type="FunFam" id="1.20.1250.20:FF:000218">
    <property type="entry name" value="facilitated trehalose transporter Tret1"/>
    <property type="match status" value="1"/>
</dbReference>
<keyword evidence="8" id="KW-0325">Glycoprotein</keyword>
<dbReference type="HOGENOM" id="CLU_406128_0_0_1"/>
<comment type="subcellular location">
    <subcellularLocation>
        <location evidence="1">Cell membrane</location>
        <topology evidence="1">Multi-pass membrane protein</topology>
    </subcellularLocation>
</comment>